<proteinExistence type="predicted"/>
<evidence type="ECO:0000256" key="1">
    <source>
        <dbReference type="SAM" id="MobiDB-lite"/>
    </source>
</evidence>
<organism evidence="2 3">
    <name type="scientific">Allosphingosinicella deserti</name>
    <dbReference type="NCBI Taxonomy" id="2116704"/>
    <lineage>
        <taxon>Bacteria</taxon>
        <taxon>Pseudomonadati</taxon>
        <taxon>Pseudomonadota</taxon>
        <taxon>Alphaproteobacteria</taxon>
        <taxon>Sphingomonadales</taxon>
        <taxon>Sphingomonadaceae</taxon>
        <taxon>Allosphingosinicella</taxon>
    </lineage>
</organism>
<evidence type="ECO:0000313" key="3">
    <source>
        <dbReference type="Proteomes" id="UP000241167"/>
    </source>
</evidence>
<reference evidence="2 3" key="1">
    <citation type="submission" date="2018-03" db="EMBL/GenBank/DDBJ databases">
        <title>The draft genome of Sphingosinicella sp. GL-C-18.</title>
        <authorList>
            <person name="Liu L."/>
            <person name="Li L."/>
            <person name="Liang L."/>
            <person name="Zhang X."/>
            <person name="Wang T."/>
        </authorList>
    </citation>
    <scope>NUCLEOTIDE SEQUENCE [LARGE SCALE GENOMIC DNA]</scope>
    <source>
        <strain evidence="2 3">GL-C-18</strain>
    </source>
</reference>
<dbReference type="Proteomes" id="UP000241167">
    <property type="component" value="Unassembled WGS sequence"/>
</dbReference>
<feature type="compositionally biased region" description="Polar residues" evidence="1">
    <location>
        <begin position="91"/>
        <end position="101"/>
    </location>
</feature>
<keyword evidence="3" id="KW-1185">Reference proteome</keyword>
<dbReference type="AlphaFoldDB" id="A0A2P7QP11"/>
<protein>
    <submittedName>
        <fullName evidence="2">Uncharacterized protein</fullName>
    </submittedName>
</protein>
<comment type="caution">
    <text evidence="2">The sequence shown here is derived from an EMBL/GenBank/DDBJ whole genome shotgun (WGS) entry which is preliminary data.</text>
</comment>
<feature type="compositionally biased region" description="Gly residues" evidence="1">
    <location>
        <begin position="42"/>
        <end position="51"/>
    </location>
</feature>
<sequence>MMSNPQTPNASTDSADNPKSWGQAGDVARGDPDKQASFNGATGAGQSGGGAYPNPHTGKEGGKNEGWMGHGGQTEMPYHGSGQLGEEKTGENANSPAQKTSTRQDGDL</sequence>
<name>A0A2P7QP11_9SPHN</name>
<evidence type="ECO:0000313" key="2">
    <source>
        <dbReference type="EMBL" id="PSJ39690.1"/>
    </source>
</evidence>
<feature type="compositionally biased region" description="Polar residues" evidence="1">
    <location>
        <begin position="1"/>
        <end position="17"/>
    </location>
</feature>
<dbReference type="EMBL" id="PXYI01000004">
    <property type="protein sequence ID" value="PSJ39690.1"/>
    <property type="molecule type" value="Genomic_DNA"/>
</dbReference>
<feature type="region of interest" description="Disordered" evidence="1">
    <location>
        <begin position="1"/>
        <end position="108"/>
    </location>
</feature>
<gene>
    <name evidence="2" type="ORF">C7I55_13950</name>
</gene>
<accession>A0A2P7QP11</accession>